<dbReference type="HAMAP" id="MF_00973">
    <property type="entry name" value="Gluconeogen_factor"/>
    <property type="match status" value="1"/>
</dbReference>
<name>A0ABY8WUR9_9BACT</name>
<reference evidence="3 4" key="1">
    <citation type="journal article" date="2023" name="Cell">
        <title>Genetic manipulation of Patescibacteria provides mechanistic insights into microbial dark matter and the epibiotic lifestyle.</title>
        <authorList>
            <person name="Wang Y."/>
            <person name="Gallagher L.A."/>
            <person name="Andrade P.A."/>
            <person name="Liu A."/>
            <person name="Humphreys I.R."/>
            <person name="Turkarslan S."/>
            <person name="Cutler K.J."/>
            <person name="Arrieta-Ortiz M.L."/>
            <person name="Li Y."/>
            <person name="Radey M.C."/>
            <person name="McLean J.S."/>
            <person name="Cong Q."/>
            <person name="Baker D."/>
            <person name="Baliga N.S."/>
            <person name="Peterson S.B."/>
            <person name="Mougous J.D."/>
        </authorList>
    </citation>
    <scope>NUCLEOTIDE SEQUENCE [LARGE SCALE GENOMIC DNA]</scope>
    <source>
        <strain evidence="3 4">ML1</strain>
    </source>
</reference>
<evidence type="ECO:0000313" key="4">
    <source>
        <dbReference type="Proteomes" id="UP001177295"/>
    </source>
</evidence>
<evidence type="ECO:0000256" key="2">
    <source>
        <dbReference type="HAMAP-Rule" id="MF_00973"/>
    </source>
</evidence>
<proteinExistence type="inferred from homology"/>
<dbReference type="PANTHER" id="PTHR30135:SF3">
    <property type="entry name" value="GLUCONEOGENESIS FACTOR-RELATED"/>
    <property type="match status" value="1"/>
</dbReference>
<dbReference type="CDD" id="cd07187">
    <property type="entry name" value="YvcK_like"/>
    <property type="match status" value="1"/>
</dbReference>
<dbReference type="InterPro" id="IPR010119">
    <property type="entry name" value="Gluconeogen_factor"/>
</dbReference>
<comment type="function">
    <text evidence="2">Required for morphogenesis under gluconeogenic growth conditions.</text>
</comment>
<evidence type="ECO:0000313" key="3">
    <source>
        <dbReference type="EMBL" id="WIO45897.1"/>
    </source>
</evidence>
<dbReference type="NCBIfam" id="TIGR01826">
    <property type="entry name" value="CofD_related"/>
    <property type="match status" value="1"/>
</dbReference>
<dbReference type="RefSeq" id="WP_376754266.1">
    <property type="nucleotide sequence ID" value="NZ_CP124550.1"/>
</dbReference>
<dbReference type="Proteomes" id="UP001177295">
    <property type="component" value="Chromosome"/>
</dbReference>
<keyword evidence="1 2" id="KW-0963">Cytoplasm</keyword>
<protein>
    <recommendedName>
        <fullName evidence="2">Putative gluconeogenesis factor</fullName>
    </recommendedName>
</protein>
<dbReference type="Pfam" id="PF01933">
    <property type="entry name" value="CofD"/>
    <property type="match status" value="1"/>
</dbReference>
<comment type="subcellular location">
    <subcellularLocation>
        <location evidence="2">Cytoplasm</location>
    </subcellularLocation>
</comment>
<dbReference type="EMBL" id="CP124550">
    <property type="protein sequence ID" value="WIO45897.1"/>
    <property type="molecule type" value="Genomic_DNA"/>
</dbReference>
<keyword evidence="4" id="KW-1185">Reference proteome</keyword>
<comment type="similarity">
    <text evidence="2">Belongs to the gluconeogenesis factor family.</text>
</comment>
<organism evidence="3 4">
    <name type="scientific">Candidatus Southlakia epibionticum</name>
    <dbReference type="NCBI Taxonomy" id="3043284"/>
    <lineage>
        <taxon>Bacteria</taxon>
        <taxon>Candidatus Saccharimonadota</taxon>
        <taxon>Candidatus Saccharimonadia</taxon>
        <taxon>Candidatus Saccharimonadales</taxon>
        <taxon>Candidatus Saccharimonadaceae</taxon>
        <taxon>Candidatus Southlakia</taxon>
    </lineage>
</organism>
<dbReference type="InterPro" id="IPR002882">
    <property type="entry name" value="CofD"/>
</dbReference>
<evidence type="ECO:0000256" key="1">
    <source>
        <dbReference type="ARBA" id="ARBA00022490"/>
    </source>
</evidence>
<sequence length="333" mass="36191">MANDEITGVKIVVIGGGTGSFTLLQGVKRYAKHVTALVNMADDGGSTGQLRDELGVLPPGDVRQCLVALSDSPKVRDLFNYRFDEGSLKGHAFGNLFLTALEKMTGSFGEAVELAGRVLNIEGRVEPVTLSDVTLCVEGVDGRPVKGQFTIAHQEIAKRPKIWLEPTAVANPAAVRAILRADLVVVAPGNLYGSLAPVLVIDGIRRALHETRAKCVYVCNLVTKPGPTDGFTVKDFASEIERLAGGEFLDYVVFNNDEPSPELMEKYAHGGELVVKYDLNELRRQHYEFRGVPILAKQAWTGAQASDPIASARSFIRHDSDAVARQLMRLYFA</sequence>
<dbReference type="PANTHER" id="PTHR30135">
    <property type="entry name" value="UNCHARACTERIZED PROTEIN YVCK-RELATED"/>
    <property type="match status" value="1"/>
</dbReference>
<dbReference type="Gene3D" id="3.40.50.10680">
    <property type="entry name" value="CofD-like domains"/>
    <property type="match status" value="1"/>
</dbReference>
<gene>
    <name evidence="3" type="ORF">SEML1_0267</name>
</gene>
<dbReference type="InterPro" id="IPR038136">
    <property type="entry name" value="CofD-like_dom_sf"/>
</dbReference>
<accession>A0ABY8WUR9</accession>
<dbReference type="SUPFAM" id="SSF142338">
    <property type="entry name" value="CofD-like"/>
    <property type="match status" value="1"/>
</dbReference>